<protein>
    <submittedName>
        <fullName evidence="2">DUF2268 domain-containing protein</fullName>
    </submittedName>
</protein>
<dbReference type="Pfam" id="PF10026">
    <property type="entry name" value="DUF2268"/>
    <property type="match status" value="1"/>
</dbReference>
<dbReference type="EMBL" id="JAAIUV010000010">
    <property type="protein sequence ID" value="NEX78857.1"/>
    <property type="molecule type" value="Genomic_DNA"/>
</dbReference>
<evidence type="ECO:0000313" key="2">
    <source>
        <dbReference type="EMBL" id="NEX78857.1"/>
    </source>
</evidence>
<sequence>MGVIRTDQWLENDFDNPLKICEKLKSYFNEENVRGIYQQLVKFRMYRPSRMSEKNFQHMKKYNAWEMVERLFNKYRDLWSGPDIPVFLFPLEERRGFFIKRTERNKSGVSYPDKMFLFLSNYDDPMEIEALFVHEYHHVCRLRALGKKMNEYTLLDSLIIEGLAEYAVLHHCGRKYIADWCSMYSEKELFFYWDKYLKKHLNKTKGERIHDELLFGGGRIPPLLGYAIGYHLVGKFFKNRNFSTKLTFNIPAEDFID</sequence>
<feature type="domain" description="DUF2268" evidence="1">
    <location>
        <begin position="65"/>
        <end position="256"/>
    </location>
</feature>
<reference evidence="2" key="1">
    <citation type="submission" date="2020-02" db="EMBL/GenBank/DDBJ databases">
        <title>Bacillus sedimentmangrovi sp. nov., isolated from sediment of the mangrove ecosystem.</title>
        <authorList>
            <person name="Liu G."/>
        </authorList>
    </citation>
    <scope>NUCLEOTIDE SEQUENCE [LARGE SCALE GENOMIC DNA]</scope>
    <source>
        <strain evidence="2">SgZ-7</strain>
    </source>
</reference>
<proteinExistence type="predicted"/>
<organism evidence="2 3">
    <name type="scientific">Neobacillus thermocopriae</name>
    <dbReference type="NCBI Taxonomy" id="1215031"/>
    <lineage>
        <taxon>Bacteria</taxon>
        <taxon>Bacillati</taxon>
        <taxon>Bacillota</taxon>
        <taxon>Bacilli</taxon>
        <taxon>Bacillales</taxon>
        <taxon>Bacillaceae</taxon>
        <taxon>Neobacillus</taxon>
    </lineage>
</organism>
<dbReference type="InterPro" id="IPR018728">
    <property type="entry name" value="DUF2268"/>
</dbReference>
<dbReference type="RefSeq" id="WP_163251363.1">
    <property type="nucleotide sequence ID" value="NZ_JAAIUV010000010.1"/>
</dbReference>
<dbReference type="AlphaFoldDB" id="A0A6B3TT41"/>
<dbReference type="Proteomes" id="UP000481621">
    <property type="component" value="Unassembled WGS sequence"/>
</dbReference>
<accession>A0A6B3TT41</accession>
<name>A0A6B3TT41_9BACI</name>
<comment type="caution">
    <text evidence="2">The sequence shown here is derived from an EMBL/GenBank/DDBJ whole genome shotgun (WGS) entry which is preliminary data.</text>
</comment>
<keyword evidence="3" id="KW-1185">Reference proteome</keyword>
<evidence type="ECO:0000313" key="3">
    <source>
        <dbReference type="Proteomes" id="UP000481621"/>
    </source>
</evidence>
<evidence type="ECO:0000259" key="1">
    <source>
        <dbReference type="Pfam" id="PF10026"/>
    </source>
</evidence>
<gene>
    <name evidence="2" type="ORF">G4Z05_08150</name>
</gene>